<dbReference type="EMBL" id="JBHFFA010000002">
    <property type="protein sequence ID" value="KAL2642503.1"/>
    <property type="molecule type" value="Genomic_DNA"/>
</dbReference>
<accession>A0ABD1Z446</accession>
<sequence length="70" mass="8395">MFMKEERFLCIHSWFPRNAGPLSDHRAAQVELRSSRREHLEMFDRHHKRPSACTSLEKYQLDLSHVESLD</sequence>
<comment type="caution">
    <text evidence="1">The sequence shown here is derived from an EMBL/GenBank/DDBJ whole genome shotgun (WGS) entry which is preliminary data.</text>
</comment>
<organism evidence="1 2">
    <name type="scientific">Riccia fluitans</name>
    <dbReference type="NCBI Taxonomy" id="41844"/>
    <lineage>
        <taxon>Eukaryota</taxon>
        <taxon>Viridiplantae</taxon>
        <taxon>Streptophyta</taxon>
        <taxon>Embryophyta</taxon>
        <taxon>Marchantiophyta</taxon>
        <taxon>Marchantiopsida</taxon>
        <taxon>Marchantiidae</taxon>
        <taxon>Marchantiales</taxon>
        <taxon>Ricciaceae</taxon>
        <taxon>Riccia</taxon>
    </lineage>
</organism>
<evidence type="ECO:0000313" key="1">
    <source>
        <dbReference type="EMBL" id="KAL2642503.1"/>
    </source>
</evidence>
<reference evidence="1 2" key="1">
    <citation type="submission" date="2024-09" db="EMBL/GenBank/DDBJ databases">
        <title>Chromosome-scale assembly of Riccia fluitans.</title>
        <authorList>
            <person name="Paukszto L."/>
            <person name="Sawicki J."/>
            <person name="Karawczyk K."/>
            <person name="Piernik-Szablinska J."/>
            <person name="Szczecinska M."/>
            <person name="Mazdziarz M."/>
        </authorList>
    </citation>
    <scope>NUCLEOTIDE SEQUENCE [LARGE SCALE GENOMIC DNA]</scope>
    <source>
        <strain evidence="1">Rf_01</strain>
        <tissue evidence="1">Aerial parts of the thallus</tissue>
    </source>
</reference>
<keyword evidence="2" id="KW-1185">Reference proteome</keyword>
<gene>
    <name evidence="1" type="ORF">R1flu_010090</name>
</gene>
<name>A0ABD1Z446_9MARC</name>
<evidence type="ECO:0000313" key="2">
    <source>
        <dbReference type="Proteomes" id="UP001605036"/>
    </source>
</evidence>
<dbReference type="AlphaFoldDB" id="A0ABD1Z446"/>
<protein>
    <submittedName>
        <fullName evidence="1">Uncharacterized protein</fullName>
    </submittedName>
</protein>
<dbReference type="Proteomes" id="UP001605036">
    <property type="component" value="Unassembled WGS sequence"/>
</dbReference>
<proteinExistence type="predicted"/>